<keyword evidence="3" id="KW-1185">Reference proteome</keyword>
<comment type="caution">
    <text evidence="2">The sequence shown here is derived from an EMBL/GenBank/DDBJ whole genome shotgun (WGS) entry which is preliminary data.</text>
</comment>
<accession>A0ABS1LZ24</accession>
<proteinExistence type="predicted"/>
<organism evidence="2 3">
    <name type="scientific">Nocardia acididurans</name>
    <dbReference type="NCBI Taxonomy" id="2802282"/>
    <lineage>
        <taxon>Bacteria</taxon>
        <taxon>Bacillati</taxon>
        <taxon>Actinomycetota</taxon>
        <taxon>Actinomycetes</taxon>
        <taxon>Mycobacteriales</taxon>
        <taxon>Nocardiaceae</taxon>
        <taxon>Nocardia</taxon>
    </lineage>
</organism>
<dbReference type="EMBL" id="JAERRJ010000002">
    <property type="protein sequence ID" value="MBL1073668.1"/>
    <property type="molecule type" value="Genomic_DNA"/>
</dbReference>
<gene>
    <name evidence="2" type="ORF">JK358_04615</name>
</gene>
<dbReference type="Proteomes" id="UP000602198">
    <property type="component" value="Unassembled WGS sequence"/>
</dbReference>
<dbReference type="InterPro" id="IPR007278">
    <property type="entry name" value="DUF397"/>
</dbReference>
<feature type="domain" description="DUF397" evidence="1">
    <location>
        <begin position="9"/>
        <end position="59"/>
    </location>
</feature>
<evidence type="ECO:0000313" key="3">
    <source>
        <dbReference type="Proteomes" id="UP000602198"/>
    </source>
</evidence>
<evidence type="ECO:0000259" key="1">
    <source>
        <dbReference type="Pfam" id="PF04149"/>
    </source>
</evidence>
<name>A0ABS1LZ24_9NOCA</name>
<reference evidence="2 3" key="1">
    <citation type="submission" date="2021-01" db="EMBL/GenBank/DDBJ databases">
        <title>WGS of actinomycetes isolated from Thailand.</title>
        <authorList>
            <person name="Thawai C."/>
        </authorList>
    </citation>
    <scope>NUCLEOTIDE SEQUENCE [LARGE SCALE GENOMIC DNA]</scope>
    <source>
        <strain evidence="2 3">LPG 2</strain>
    </source>
</reference>
<evidence type="ECO:0000313" key="2">
    <source>
        <dbReference type="EMBL" id="MBL1073668.1"/>
    </source>
</evidence>
<sequence>MKAEPSEGRWFKSSYSETSGQCVEVAFLHGGLVGVRDSKNPGPALVFTAAQWDVFGAAVCGDRFTCS</sequence>
<dbReference type="RefSeq" id="WP_201943994.1">
    <property type="nucleotide sequence ID" value="NZ_JAERRJ010000002.1"/>
</dbReference>
<dbReference type="Pfam" id="PF04149">
    <property type="entry name" value="DUF397"/>
    <property type="match status" value="1"/>
</dbReference>
<protein>
    <submittedName>
        <fullName evidence="2">DUF397 domain-containing protein</fullName>
    </submittedName>
</protein>